<dbReference type="EMBL" id="LT629745">
    <property type="protein sequence ID" value="SDR71625.1"/>
    <property type="molecule type" value="Genomic_DNA"/>
</dbReference>
<dbReference type="RefSeq" id="WP_089661290.1">
    <property type="nucleotide sequence ID" value="NZ_LT629745.1"/>
</dbReference>
<dbReference type="STRING" id="1250231.SAMN04488552_0672"/>
<sequence>MKKISFLIITILFASCAVQKVPKPEQVMKYYDGFKKSDYQEVKNVLSDSLIITEGDYVMEFTQESYYEHFKWDSIFRPVYKIVELKDQGDQVSATVSVKSSRFEFLNNNPLTCNRNFHFKNGKINKIENLDYINANWEMWQKQRDSLVNWIKLNRPELDGFINDLSEQGAKDYLEAIESYKKQKSE</sequence>
<evidence type="ECO:0000313" key="1">
    <source>
        <dbReference type="EMBL" id="SDR71625.1"/>
    </source>
</evidence>
<gene>
    <name evidence="1" type="ORF">SAMN04488552_0672</name>
</gene>
<name>A0A1H1LC61_9FLAO</name>
<evidence type="ECO:0008006" key="3">
    <source>
        <dbReference type="Google" id="ProtNLM"/>
    </source>
</evidence>
<reference evidence="1 2" key="1">
    <citation type="submission" date="2016-10" db="EMBL/GenBank/DDBJ databases">
        <authorList>
            <person name="Varghese N."/>
            <person name="Submissions S."/>
        </authorList>
    </citation>
    <scope>NUCLEOTIDE SEQUENCE [LARGE SCALE GENOMIC DNA]</scope>
    <source>
        <strain evidence="1 2">Mar_2010_102</strain>
    </source>
</reference>
<dbReference type="PROSITE" id="PS51257">
    <property type="entry name" value="PROKAR_LIPOPROTEIN"/>
    <property type="match status" value="1"/>
</dbReference>
<protein>
    <recommendedName>
        <fullName evidence="3">SnoaL-like domain-containing protein</fullName>
    </recommendedName>
</protein>
<dbReference type="Proteomes" id="UP000198858">
    <property type="component" value="Chromosome I"/>
</dbReference>
<keyword evidence="2" id="KW-1185">Reference proteome</keyword>
<organism evidence="1 2">
    <name type="scientific">Christiangramia echinicola</name>
    <dbReference type="NCBI Taxonomy" id="279359"/>
    <lineage>
        <taxon>Bacteria</taxon>
        <taxon>Pseudomonadati</taxon>
        <taxon>Bacteroidota</taxon>
        <taxon>Flavobacteriia</taxon>
        <taxon>Flavobacteriales</taxon>
        <taxon>Flavobacteriaceae</taxon>
        <taxon>Christiangramia</taxon>
    </lineage>
</organism>
<dbReference type="AlphaFoldDB" id="A0A1H1LC61"/>
<evidence type="ECO:0000313" key="2">
    <source>
        <dbReference type="Proteomes" id="UP000198858"/>
    </source>
</evidence>
<dbReference type="Gene3D" id="3.10.450.50">
    <property type="match status" value="1"/>
</dbReference>
<proteinExistence type="predicted"/>
<accession>A0A1H1LC61</accession>